<sequence length="355" mass="38145">MSSNKAVAVDRARNGRVDTKKPCSLLLEVLMQSFEQGAGKKESIALGIKGTLLKKRAPLTLDSASLITGAWALLRSTRTLGSRKTSWGALAAATLATAVATGQASASRRIADGNDRAARVPIKGCVGNARRGRIEGHWIVSDVHINIRVKRKASTTPLPGHGCGLAGMRLENFLTSAGGITKLMLSGRGITSDRGCDNVNVNRDDFVTSVGKDAKRGEVRSPVGRGGNDSLILLQRRLGVACVNLPRGDAWKDLRLGGDEVIPAVSSLEEVVCITAEDIFATGNMCVHENMLSWKAGLINDAVLWRLVRRFLNAMAAPRRGSKIVLVAAKAARHRRSMLFWQHVGQSLNKVQDFN</sequence>
<evidence type="ECO:0000313" key="1">
    <source>
        <dbReference type="EMBL" id="OLP91166.1"/>
    </source>
</evidence>
<keyword evidence="2" id="KW-1185">Reference proteome</keyword>
<organism evidence="1 2">
    <name type="scientific">Symbiodinium microadriaticum</name>
    <name type="common">Dinoflagellate</name>
    <name type="synonym">Zooxanthella microadriatica</name>
    <dbReference type="NCBI Taxonomy" id="2951"/>
    <lineage>
        <taxon>Eukaryota</taxon>
        <taxon>Sar</taxon>
        <taxon>Alveolata</taxon>
        <taxon>Dinophyceae</taxon>
        <taxon>Suessiales</taxon>
        <taxon>Symbiodiniaceae</taxon>
        <taxon>Symbiodinium</taxon>
    </lineage>
</organism>
<proteinExistence type="predicted"/>
<comment type="caution">
    <text evidence="1">The sequence shown here is derived from an EMBL/GenBank/DDBJ whole genome shotgun (WGS) entry which is preliminary data.</text>
</comment>
<evidence type="ECO:0000313" key="2">
    <source>
        <dbReference type="Proteomes" id="UP000186817"/>
    </source>
</evidence>
<accession>A0A1Q9D7Q6</accession>
<dbReference type="AlphaFoldDB" id="A0A1Q9D7Q6"/>
<dbReference type="EMBL" id="LSRX01000677">
    <property type="protein sequence ID" value="OLP91166.1"/>
    <property type="molecule type" value="Genomic_DNA"/>
</dbReference>
<protein>
    <submittedName>
        <fullName evidence="1">Uncharacterized protein</fullName>
    </submittedName>
</protein>
<reference evidence="1 2" key="1">
    <citation type="submission" date="2016-02" db="EMBL/GenBank/DDBJ databases">
        <title>Genome analysis of coral dinoflagellate symbionts highlights evolutionary adaptations to a symbiotic lifestyle.</title>
        <authorList>
            <person name="Aranda M."/>
            <person name="Li Y."/>
            <person name="Liew Y.J."/>
            <person name="Baumgarten S."/>
            <person name="Simakov O."/>
            <person name="Wilson M."/>
            <person name="Piel J."/>
            <person name="Ashoor H."/>
            <person name="Bougouffa S."/>
            <person name="Bajic V.B."/>
            <person name="Ryu T."/>
            <person name="Ravasi T."/>
            <person name="Bayer T."/>
            <person name="Micklem G."/>
            <person name="Kim H."/>
            <person name="Bhak J."/>
            <person name="Lajeunesse T.C."/>
            <person name="Voolstra C.R."/>
        </authorList>
    </citation>
    <scope>NUCLEOTIDE SEQUENCE [LARGE SCALE GENOMIC DNA]</scope>
    <source>
        <strain evidence="1 2">CCMP2467</strain>
    </source>
</reference>
<name>A0A1Q9D7Q6_SYMMI</name>
<gene>
    <name evidence="1" type="ORF">AK812_SmicGene27170</name>
</gene>
<dbReference type="Proteomes" id="UP000186817">
    <property type="component" value="Unassembled WGS sequence"/>
</dbReference>